<dbReference type="CDD" id="cd04077">
    <property type="entry name" value="Peptidases_S8_PCSK9_ProteinaseK_like"/>
    <property type="match status" value="1"/>
</dbReference>
<dbReference type="InterPro" id="IPR036852">
    <property type="entry name" value="Peptidase_S8/S53_dom_sf"/>
</dbReference>
<name>A0A1Y2CET7_9FUNG</name>
<keyword evidence="2 5" id="KW-0645">Protease</keyword>
<gene>
    <name evidence="9" type="ORF">LY90DRAFT_671527</name>
</gene>
<keyword evidence="3 5" id="KW-0378">Hydrolase</keyword>
<dbReference type="InterPro" id="IPR022398">
    <property type="entry name" value="Peptidase_S8_His-AS"/>
</dbReference>
<sequence length="543" mass="60620">MDLKVLFLIQILLIFCFSISLYVIELRIESIEERKYNKNLNENEDNTGIIKNQYIVVLRENATFIDEFTRTNWIKKALDESVESYSKIIHYYSIPNQIGWNTPSESLQILKNNNIERSESFIGFVAKLSPDMYEYFVHHPSVKLIENDEFVKLDDIIENDNSDKKIFLKNNEGLEDKSGNNIYDDNDINTSSIVYKEKSNLNLSRLVNRNPITNKNDAYYKFSYESAYDVYVYVIDTGVNEDHISFVDKLGYDTLNMNRVIIGKNFVTTETTSDLNGHGTHVAGIVGSTTWGVAKRINIVSVKVMNEKGSGKWSNIIAAIEWSRNHLFNKTNSKKGILNISLSGPVKESANSAIKAAISQGIHITVAAGNNGKDACDYSPSSASVYGAVVVGSIGYDDSYSKFSNYGKCVTIFAPGYKIISASNISNIQSKEMSGTSMAAPHVTGVMALILSAKNMSPNELLNTLINEASSGYIKNLDKDSPNKIAYIPNYAIVSRCNPLDPNDCTGTIKTEHTNINDEDDITNINNSRKTISNNDNFIVLQN</sequence>
<evidence type="ECO:0000256" key="5">
    <source>
        <dbReference type="PROSITE-ProRule" id="PRU01240"/>
    </source>
</evidence>
<dbReference type="OrthoDB" id="206201at2759"/>
<accession>A0A1Y2CET7</accession>
<reference evidence="9 10" key="1">
    <citation type="submission" date="2016-08" db="EMBL/GenBank/DDBJ databases">
        <title>A Parts List for Fungal Cellulosomes Revealed by Comparative Genomics.</title>
        <authorList>
            <consortium name="DOE Joint Genome Institute"/>
            <person name="Haitjema C.H."/>
            <person name="Gilmore S.P."/>
            <person name="Henske J.K."/>
            <person name="Solomon K.V."/>
            <person name="De Groot R."/>
            <person name="Kuo A."/>
            <person name="Mondo S.J."/>
            <person name="Salamov A.A."/>
            <person name="Labutti K."/>
            <person name="Zhao Z."/>
            <person name="Chiniquy J."/>
            <person name="Barry K."/>
            <person name="Brewer H.M."/>
            <person name="Purvine S.O."/>
            <person name="Wright A.T."/>
            <person name="Boxma B."/>
            <person name="Van Alen T."/>
            <person name="Hackstein J.H."/>
            <person name="Baker S.E."/>
            <person name="Grigoriev I.V."/>
            <person name="O'Malley M.A."/>
        </authorList>
    </citation>
    <scope>NUCLEOTIDE SEQUENCE [LARGE SCALE GENOMIC DNA]</scope>
    <source>
        <strain evidence="9 10">G1</strain>
    </source>
</reference>
<dbReference type="PROSITE" id="PS00137">
    <property type="entry name" value="SUBTILASE_HIS"/>
    <property type="match status" value="1"/>
</dbReference>
<dbReference type="Pfam" id="PF00082">
    <property type="entry name" value="Peptidase_S8"/>
    <property type="match status" value="1"/>
</dbReference>
<dbReference type="PRINTS" id="PR00723">
    <property type="entry name" value="SUBTILISIN"/>
</dbReference>
<evidence type="ECO:0000256" key="3">
    <source>
        <dbReference type="ARBA" id="ARBA00022801"/>
    </source>
</evidence>
<feature type="transmembrane region" description="Helical" evidence="7">
    <location>
        <begin position="6"/>
        <end position="24"/>
    </location>
</feature>
<keyword evidence="7" id="KW-0472">Membrane</keyword>
<proteinExistence type="inferred from homology"/>
<comment type="similarity">
    <text evidence="1 5 6">Belongs to the peptidase S8 family.</text>
</comment>
<comment type="caution">
    <text evidence="9">The sequence shown here is derived from an EMBL/GenBank/DDBJ whole genome shotgun (WGS) entry which is preliminary data.</text>
</comment>
<keyword evidence="4 5" id="KW-0720">Serine protease</keyword>
<dbReference type="FunFam" id="3.40.50.200:FF:000007">
    <property type="entry name" value="Subtilisin-like serine protease"/>
    <property type="match status" value="1"/>
</dbReference>
<dbReference type="AlphaFoldDB" id="A0A1Y2CET7"/>
<feature type="active site" description="Charge relay system" evidence="5">
    <location>
        <position position="437"/>
    </location>
</feature>
<dbReference type="Gene3D" id="3.40.50.200">
    <property type="entry name" value="Peptidase S8/S53 domain"/>
    <property type="match status" value="1"/>
</dbReference>
<evidence type="ECO:0000256" key="6">
    <source>
        <dbReference type="RuleBase" id="RU003355"/>
    </source>
</evidence>
<feature type="active site" description="Charge relay system" evidence="5">
    <location>
        <position position="236"/>
    </location>
</feature>
<keyword evidence="10" id="KW-1185">Reference proteome</keyword>
<evidence type="ECO:0000259" key="8">
    <source>
        <dbReference type="Pfam" id="PF00082"/>
    </source>
</evidence>
<keyword evidence="7" id="KW-0812">Transmembrane</keyword>
<dbReference type="PROSITE" id="PS00138">
    <property type="entry name" value="SUBTILASE_SER"/>
    <property type="match status" value="1"/>
</dbReference>
<dbReference type="InterPro" id="IPR034193">
    <property type="entry name" value="PCSK9_ProteinaseK-like"/>
</dbReference>
<dbReference type="PANTHER" id="PTHR43806:SF11">
    <property type="entry name" value="CEREVISIN-RELATED"/>
    <property type="match status" value="1"/>
</dbReference>
<evidence type="ECO:0000313" key="9">
    <source>
        <dbReference type="EMBL" id="ORY45407.1"/>
    </source>
</evidence>
<keyword evidence="7" id="KW-1133">Transmembrane helix</keyword>
<dbReference type="GO" id="GO:0006508">
    <property type="term" value="P:proteolysis"/>
    <property type="evidence" value="ECO:0007669"/>
    <property type="project" value="UniProtKB-KW"/>
</dbReference>
<dbReference type="SUPFAM" id="SSF52743">
    <property type="entry name" value="Subtilisin-like"/>
    <property type="match status" value="1"/>
</dbReference>
<dbReference type="InterPro" id="IPR023828">
    <property type="entry name" value="Peptidase_S8_Ser-AS"/>
</dbReference>
<dbReference type="InterPro" id="IPR015500">
    <property type="entry name" value="Peptidase_S8_subtilisin-rel"/>
</dbReference>
<dbReference type="InterPro" id="IPR023827">
    <property type="entry name" value="Peptidase_S8_Asp-AS"/>
</dbReference>
<dbReference type="PANTHER" id="PTHR43806">
    <property type="entry name" value="PEPTIDASE S8"/>
    <property type="match status" value="1"/>
</dbReference>
<dbReference type="InterPro" id="IPR000209">
    <property type="entry name" value="Peptidase_S8/S53_dom"/>
</dbReference>
<organism evidence="9 10">
    <name type="scientific">Neocallimastix californiae</name>
    <dbReference type="NCBI Taxonomy" id="1754190"/>
    <lineage>
        <taxon>Eukaryota</taxon>
        <taxon>Fungi</taxon>
        <taxon>Fungi incertae sedis</taxon>
        <taxon>Chytridiomycota</taxon>
        <taxon>Chytridiomycota incertae sedis</taxon>
        <taxon>Neocallimastigomycetes</taxon>
        <taxon>Neocallimastigales</taxon>
        <taxon>Neocallimastigaceae</taxon>
        <taxon>Neocallimastix</taxon>
    </lineage>
</organism>
<evidence type="ECO:0000256" key="1">
    <source>
        <dbReference type="ARBA" id="ARBA00011073"/>
    </source>
</evidence>
<evidence type="ECO:0000256" key="4">
    <source>
        <dbReference type="ARBA" id="ARBA00022825"/>
    </source>
</evidence>
<dbReference type="PROSITE" id="PS51892">
    <property type="entry name" value="SUBTILASE"/>
    <property type="match status" value="1"/>
</dbReference>
<protein>
    <submittedName>
        <fullName evidence="9">Subtilisin-like protein</fullName>
    </submittedName>
</protein>
<dbReference type="InterPro" id="IPR050131">
    <property type="entry name" value="Peptidase_S8_subtilisin-like"/>
</dbReference>
<dbReference type="Proteomes" id="UP000193920">
    <property type="component" value="Unassembled WGS sequence"/>
</dbReference>
<feature type="active site" description="Charge relay system" evidence="5">
    <location>
        <position position="278"/>
    </location>
</feature>
<evidence type="ECO:0000256" key="7">
    <source>
        <dbReference type="SAM" id="Phobius"/>
    </source>
</evidence>
<dbReference type="EMBL" id="MCOG01000111">
    <property type="protein sequence ID" value="ORY45407.1"/>
    <property type="molecule type" value="Genomic_DNA"/>
</dbReference>
<dbReference type="STRING" id="1754190.A0A1Y2CET7"/>
<dbReference type="PROSITE" id="PS00136">
    <property type="entry name" value="SUBTILASE_ASP"/>
    <property type="match status" value="1"/>
</dbReference>
<dbReference type="GO" id="GO:0004252">
    <property type="term" value="F:serine-type endopeptidase activity"/>
    <property type="evidence" value="ECO:0007669"/>
    <property type="project" value="UniProtKB-UniRule"/>
</dbReference>
<feature type="domain" description="Peptidase S8/S53" evidence="8">
    <location>
        <begin position="230"/>
        <end position="471"/>
    </location>
</feature>
<dbReference type="GO" id="GO:0005615">
    <property type="term" value="C:extracellular space"/>
    <property type="evidence" value="ECO:0007669"/>
    <property type="project" value="TreeGrafter"/>
</dbReference>
<evidence type="ECO:0000256" key="2">
    <source>
        <dbReference type="ARBA" id="ARBA00022670"/>
    </source>
</evidence>
<evidence type="ECO:0000313" key="10">
    <source>
        <dbReference type="Proteomes" id="UP000193920"/>
    </source>
</evidence>